<dbReference type="EMBL" id="LR798287">
    <property type="protein sequence ID" value="CAB5220660.1"/>
    <property type="molecule type" value="Genomic_DNA"/>
</dbReference>
<dbReference type="InterPro" id="IPR008978">
    <property type="entry name" value="HSP20-like_chaperone"/>
</dbReference>
<name>A0A6J7WS71_9CAUD</name>
<dbReference type="Gene3D" id="2.60.40.790">
    <property type="match status" value="1"/>
</dbReference>
<accession>A0A6J7WS71</accession>
<evidence type="ECO:0000313" key="4">
    <source>
        <dbReference type="EMBL" id="CAB5220660.1"/>
    </source>
</evidence>
<proteinExistence type="predicted"/>
<keyword evidence="1 4" id="KW-0346">Stress response</keyword>
<evidence type="ECO:0000259" key="3">
    <source>
        <dbReference type="PROSITE" id="PS01031"/>
    </source>
</evidence>
<dbReference type="InterPro" id="IPR037913">
    <property type="entry name" value="ACD_IbpA/B"/>
</dbReference>
<dbReference type="PROSITE" id="PS01031">
    <property type="entry name" value="SHSP"/>
    <property type="match status" value="1"/>
</dbReference>
<dbReference type="InterPro" id="IPR002068">
    <property type="entry name" value="A-crystallin/Hsp20_dom"/>
</dbReference>
<evidence type="ECO:0000256" key="2">
    <source>
        <dbReference type="SAM" id="MobiDB-lite"/>
    </source>
</evidence>
<evidence type="ECO:0000256" key="1">
    <source>
        <dbReference type="ARBA" id="ARBA00023016"/>
    </source>
</evidence>
<dbReference type="CDD" id="cd06470">
    <property type="entry name" value="ACD_IbpA-B_like"/>
    <property type="match status" value="1"/>
</dbReference>
<reference evidence="4" key="1">
    <citation type="submission" date="2020-05" db="EMBL/GenBank/DDBJ databases">
        <authorList>
            <person name="Chiriac C."/>
            <person name="Salcher M."/>
            <person name="Ghai R."/>
            <person name="Kavagutti S V."/>
        </authorList>
    </citation>
    <scope>NUCLEOTIDE SEQUENCE</scope>
</reference>
<feature type="region of interest" description="Disordered" evidence="2">
    <location>
        <begin position="149"/>
        <end position="173"/>
    </location>
</feature>
<protein>
    <submittedName>
        <fullName evidence="4">IbpA Molecular chaperone (Small heat shock protein)</fullName>
    </submittedName>
</protein>
<feature type="domain" description="SHSP" evidence="3">
    <location>
        <begin position="40"/>
        <end position="156"/>
    </location>
</feature>
<gene>
    <name evidence="4" type="ORF">UFOVP245_9</name>
</gene>
<feature type="compositionally biased region" description="Polar residues" evidence="2">
    <location>
        <begin position="155"/>
        <end position="165"/>
    </location>
</feature>
<dbReference type="Pfam" id="PF00011">
    <property type="entry name" value="HSP20"/>
    <property type="match status" value="1"/>
</dbReference>
<organism evidence="4">
    <name type="scientific">uncultured Caudovirales phage</name>
    <dbReference type="NCBI Taxonomy" id="2100421"/>
    <lineage>
        <taxon>Viruses</taxon>
        <taxon>Duplodnaviria</taxon>
        <taxon>Heunggongvirae</taxon>
        <taxon>Uroviricota</taxon>
        <taxon>Caudoviricetes</taxon>
        <taxon>Peduoviridae</taxon>
        <taxon>Maltschvirus</taxon>
        <taxon>Maltschvirus maltsch</taxon>
    </lineage>
</organism>
<dbReference type="SUPFAM" id="SSF49764">
    <property type="entry name" value="HSP20-like chaperones"/>
    <property type="match status" value="1"/>
</dbReference>
<sequence>MTNWKIDHNHFLGDLAKFDKMFVGYDGMLKKMYDASSAVAKAIPNYPPYNIAKVDDNKYVIEMAVAGFGKQNLNIEIANGTLIISGQTTMGDQVEEGINNQYLYKGIADRSFTRAFNIADTIEVKNAEMINGMLKVWLENIIPEHKKPKKIEINDPQSEQTSSAKKQFLAEEK</sequence>
<dbReference type="PANTHER" id="PTHR47062:SF1">
    <property type="entry name" value="SMALL HEAT SHOCK PROTEIN IBPA"/>
    <property type="match status" value="1"/>
</dbReference>
<dbReference type="PANTHER" id="PTHR47062">
    <property type="match status" value="1"/>
</dbReference>